<evidence type="ECO:0000313" key="9">
    <source>
        <dbReference type="Proteomes" id="UP000277671"/>
    </source>
</evidence>
<feature type="transmembrane region" description="Helical" evidence="6">
    <location>
        <begin position="197"/>
        <end position="216"/>
    </location>
</feature>
<keyword evidence="2 6" id="KW-0812">Transmembrane</keyword>
<dbReference type="EMBL" id="RBKT01000001">
    <property type="protein sequence ID" value="RKR86164.1"/>
    <property type="molecule type" value="Genomic_DNA"/>
</dbReference>
<feature type="transmembrane region" description="Helical" evidence="6">
    <location>
        <begin position="261"/>
        <end position="280"/>
    </location>
</feature>
<dbReference type="InterPro" id="IPR051784">
    <property type="entry name" value="Nod_factor_ABC_transporter"/>
</dbReference>
<feature type="transmembrane region" description="Helical" evidence="6">
    <location>
        <begin position="53"/>
        <end position="74"/>
    </location>
</feature>
<keyword evidence="3 6" id="KW-1133">Transmembrane helix</keyword>
<dbReference type="PROSITE" id="PS51012">
    <property type="entry name" value="ABC_TM2"/>
    <property type="match status" value="1"/>
</dbReference>
<dbReference type="PANTHER" id="PTHR43229">
    <property type="entry name" value="NODULATION PROTEIN J"/>
    <property type="match status" value="1"/>
</dbReference>
<sequence>MITTTLQPRRADRTLAAPPAASTPLGRLRWAVADGLTMTRRYLTHVVRAPEEIVLYFTLPIMFVLVFGYVFGSGMAVPGGGNYREFLLPGVFVMTMLYGLGATATAVATDLSRGVVDRFRSLPVSRSALLTGRSAADLVRALLEMSTLVVCGLLVGWQWRNGVVDALLAVALILLLRTALTWVGIWLGLMVPNPDQVSMIVFPLAFPLTALSNVFVAPELMPGWLGAISVWNPLSATVAAARDLFGNPGMGGDSLVAQHPVLLAIVWPVLLITVFAPLAVRRYRRLSR</sequence>
<evidence type="ECO:0000256" key="4">
    <source>
        <dbReference type="ARBA" id="ARBA00023136"/>
    </source>
</evidence>
<keyword evidence="6" id="KW-0813">Transport</keyword>
<comment type="subcellular location">
    <subcellularLocation>
        <location evidence="6">Cell membrane</location>
        <topology evidence="6">Multi-pass membrane protein</topology>
    </subcellularLocation>
    <subcellularLocation>
        <location evidence="1">Membrane</location>
        <topology evidence="1">Multi-pass membrane protein</topology>
    </subcellularLocation>
</comment>
<dbReference type="GO" id="GO:0140359">
    <property type="term" value="F:ABC-type transporter activity"/>
    <property type="evidence" value="ECO:0007669"/>
    <property type="project" value="InterPro"/>
</dbReference>
<dbReference type="AlphaFoldDB" id="A0A495JCS3"/>
<feature type="domain" description="ABC transmembrane type-2" evidence="7">
    <location>
        <begin position="51"/>
        <end position="286"/>
    </location>
</feature>
<evidence type="ECO:0000256" key="6">
    <source>
        <dbReference type="RuleBase" id="RU361157"/>
    </source>
</evidence>
<feature type="transmembrane region" description="Helical" evidence="6">
    <location>
        <begin position="223"/>
        <end position="241"/>
    </location>
</feature>
<evidence type="ECO:0000256" key="3">
    <source>
        <dbReference type="ARBA" id="ARBA00022989"/>
    </source>
</evidence>
<dbReference type="PIRSF" id="PIRSF006648">
    <property type="entry name" value="DrrB"/>
    <property type="match status" value="1"/>
</dbReference>
<name>A0A495JCS3_9ACTN</name>
<keyword evidence="5" id="KW-0046">Antibiotic resistance</keyword>
<dbReference type="PANTHER" id="PTHR43229:SF2">
    <property type="entry name" value="NODULATION PROTEIN J"/>
    <property type="match status" value="1"/>
</dbReference>
<proteinExistence type="inferred from homology"/>
<keyword evidence="6" id="KW-1003">Cell membrane</keyword>
<dbReference type="Proteomes" id="UP000277671">
    <property type="component" value="Unassembled WGS sequence"/>
</dbReference>
<comment type="caution">
    <text evidence="8">The sequence shown here is derived from an EMBL/GenBank/DDBJ whole genome shotgun (WGS) entry which is preliminary data.</text>
</comment>
<evidence type="ECO:0000259" key="7">
    <source>
        <dbReference type="PROSITE" id="PS51012"/>
    </source>
</evidence>
<evidence type="ECO:0000256" key="5">
    <source>
        <dbReference type="ARBA" id="ARBA00023251"/>
    </source>
</evidence>
<dbReference type="InterPro" id="IPR047817">
    <property type="entry name" value="ABC2_TM_bact-type"/>
</dbReference>
<dbReference type="GO" id="GO:0046677">
    <property type="term" value="P:response to antibiotic"/>
    <property type="evidence" value="ECO:0007669"/>
    <property type="project" value="UniProtKB-KW"/>
</dbReference>
<dbReference type="InterPro" id="IPR000412">
    <property type="entry name" value="ABC_2_transport"/>
</dbReference>
<comment type="similarity">
    <text evidence="6">Belongs to the ABC-2 integral membrane protein family.</text>
</comment>
<evidence type="ECO:0000256" key="2">
    <source>
        <dbReference type="ARBA" id="ARBA00022692"/>
    </source>
</evidence>
<reference evidence="8 9" key="1">
    <citation type="submission" date="2018-10" db="EMBL/GenBank/DDBJ databases">
        <title>Sequencing the genomes of 1000 actinobacteria strains.</title>
        <authorList>
            <person name="Klenk H.-P."/>
        </authorList>
    </citation>
    <scope>NUCLEOTIDE SEQUENCE [LARGE SCALE GENOMIC DNA]</scope>
    <source>
        <strain evidence="8 9">DSM 45175</strain>
    </source>
</reference>
<evidence type="ECO:0000256" key="1">
    <source>
        <dbReference type="ARBA" id="ARBA00004141"/>
    </source>
</evidence>
<protein>
    <recommendedName>
        <fullName evidence="6">Transport permease protein</fullName>
    </recommendedName>
</protein>
<evidence type="ECO:0000313" key="8">
    <source>
        <dbReference type="EMBL" id="RKR86164.1"/>
    </source>
</evidence>
<gene>
    <name evidence="8" type="ORF">BDK92_0386</name>
</gene>
<organism evidence="8 9">
    <name type="scientific">Micromonospora pisi</name>
    <dbReference type="NCBI Taxonomy" id="589240"/>
    <lineage>
        <taxon>Bacteria</taxon>
        <taxon>Bacillati</taxon>
        <taxon>Actinomycetota</taxon>
        <taxon>Actinomycetes</taxon>
        <taxon>Micromonosporales</taxon>
        <taxon>Micromonosporaceae</taxon>
        <taxon>Micromonospora</taxon>
    </lineage>
</organism>
<accession>A0A495JCS3</accession>
<dbReference type="OrthoDB" id="670210at2"/>
<dbReference type="GO" id="GO:0043190">
    <property type="term" value="C:ATP-binding cassette (ABC) transporter complex"/>
    <property type="evidence" value="ECO:0007669"/>
    <property type="project" value="InterPro"/>
</dbReference>
<dbReference type="InterPro" id="IPR013525">
    <property type="entry name" value="ABC2_TM"/>
</dbReference>
<keyword evidence="4 6" id="KW-0472">Membrane</keyword>
<dbReference type="Pfam" id="PF01061">
    <property type="entry name" value="ABC2_membrane"/>
    <property type="match status" value="1"/>
</dbReference>
<feature type="transmembrane region" description="Helical" evidence="6">
    <location>
        <begin position="166"/>
        <end position="191"/>
    </location>
</feature>
<feature type="transmembrane region" description="Helical" evidence="6">
    <location>
        <begin position="86"/>
        <end position="108"/>
    </location>
</feature>
<keyword evidence="9" id="KW-1185">Reference proteome</keyword>